<proteinExistence type="predicted"/>
<reference evidence="2" key="1">
    <citation type="journal article" date="2019" name="Sci. Rep.">
        <title>Draft genome of Tanacetum cinerariifolium, the natural source of mosquito coil.</title>
        <authorList>
            <person name="Yamashiro T."/>
            <person name="Shiraishi A."/>
            <person name="Satake H."/>
            <person name="Nakayama K."/>
        </authorList>
    </citation>
    <scope>NUCLEOTIDE SEQUENCE</scope>
</reference>
<feature type="compositionally biased region" description="Polar residues" evidence="1">
    <location>
        <begin position="75"/>
        <end position="84"/>
    </location>
</feature>
<dbReference type="EMBL" id="BKCJ011710363">
    <property type="protein sequence ID" value="GFD47894.1"/>
    <property type="molecule type" value="Genomic_DNA"/>
</dbReference>
<name>A0A699WTT9_TANCI</name>
<protein>
    <submittedName>
        <fullName evidence="2">Uncharacterized protein</fullName>
    </submittedName>
</protein>
<sequence length="123" mass="13091">PELEEVEKVEPVSDEEVKPEETSSITNSIEQVDAPVVEENVVIASVEETEVASPELEEVDKVEPVHDEEVKPEETSSITGSSEQVDAPVVEENVVEGLNSCSSATRGGKMGRSGNKLKGVGSD</sequence>
<dbReference type="AlphaFoldDB" id="A0A699WTT9"/>
<feature type="region of interest" description="Disordered" evidence="1">
    <location>
        <begin position="64"/>
        <end position="86"/>
    </location>
</feature>
<feature type="compositionally biased region" description="Basic and acidic residues" evidence="1">
    <location>
        <begin position="64"/>
        <end position="74"/>
    </location>
</feature>
<organism evidence="2">
    <name type="scientific">Tanacetum cinerariifolium</name>
    <name type="common">Dalmatian daisy</name>
    <name type="synonym">Chrysanthemum cinerariifolium</name>
    <dbReference type="NCBI Taxonomy" id="118510"/>
    <lineage>
        <taxon>Eukaryota</taxon>
        <taxon>Viridiplantae</taxon>
        <taxon>Streptophyta</taxon>
        <taxon>Embryophyta</taxon>
        <taxon>Tracheophyta</taxon>
        <taxon>Spermatophyta</taxon>
        <taxon>Magnoliopsida</taxon>
        <taxon>eudicotyledons</taxon>
        <taxon>Gunneridae</taxon>
        <taxon>Pentapetalae</taxon>
        <taxon>asterids</taxon>
        <taxon>campanulids</taxon>
        <taxon>Asterales</taxon>
        <taxon>Asteraceae</taxon>
        <taxon>Asteroideae</taxon>
        <taxon>Anthemideae</taxon>
        <taxon>Anthemidinae</taxon>
        <taxon>Tanacetum</taxon>
    </lineage>
</organism>
<accession>A0A699WTT9</accession>
<feature type="non-terminal residue" evidence="2">
    <location>
        <position position="1"/>
    </location>
</feature>
<comment type="caution">
    <text evidence="2">The sequence shown here is derived from an EMBL/GenBank/DDBJ whole genome shotgun (WGS) entry which is preliminary data.</text>
</comment>
<gene>
    <name evidence="2" type="ORF">Tci_919863</name>
</gene>
<evidence type="ECO:0000256" key="1">
    <source>
        <dbReference type="SAM" id="MobiDB-lite"/>
    </source>
</evidence>
<feature type="region of interest" description="Disordered" evidence="1">
    <location>
        <begin position="100"/>
        <end position="123"/>
    </location>
</feature>
<feature type="region of interest" description="Disordered" evidence="1">
    <location>
        <begin position="1"/>
        <end position="32"/>
    </location>
</feature>
<feature type="compositionally biased region" description="Basic and acidic residues" evidence="1">
    <location>
        <begin position="1"/>
        <end position="21"/>
    </location>
</feature>
<evidence type="ECO:0000313" key="2">
    <source>
        <dbReference type="EMBL" id="GFD47894.1"/>
    </source>
</evidence>